<comment type="caution">
    <text evidence="1">The sequence shown here is derived from an EMBL/GenBank/DDBJ whole genome shotgun (WGS) entry which is preliminary data.</text>
</comment>
<reference evidence="1" key="1">
    <citation type="submission" date="2020-10" db="EMBL/GenBank/DDBJ databases">
        <authorList>
            <person name="Gilroy R."/>
        </authorList>
    </citation>
    <scope>NUCLEOTIDE SEQUENCE</scope>
    <source>
        <strain evidence="1">ChiHile30-977</strain>
    </source>
</reference>
<evidence type="ECO:0000313" key="1">
    <source>
        <dbReference type="EMBL" id="HIQ62842.1"/>
    </source>
</evidence>
<dbReference type="EMBL" id="DVFI01000069">
    <property type="protein sequence ID" value="HIQ62842.1"/>
    <property type="molecule type" value="Genomic_DNA"/>
</dbReference>
<proteinExistence type="predicted"/>
<reference evidence="1" key="2">
    <citation type="journal article" date="2021" name="PeerJ">
        <title>Extensive microbial diversity within the chicken gut microbiome revealed by metagenomics and culture.</title>
        <authorList>
            <person name="Gilroy R."/>
            <person name="Ravi A."/>
            <person name="Getino M."/>
            <person name="Pursley I."/>
            <person name="Horton D.L."/>
            <person name="Alikhan N.F."/>
            <person name="Baker D."/>
            <person name="Gharbi K."/>
            <person name="Hall N."/>
            <person name="Watson M."/>
            <person name="Adriaenssens E.M."/>
            <person name="Foster-Nyarko E."/>
            <person name="Jarju S."/>
            <person name="Secka A."/>
            <person name="Antonio M."/>
            <person name="Oren A."/>
            <person name="Chaudhuri R.R."/>
            <person name="La Ragione R."/>
            <person name="Hildebrand F."/>
            <person name="Pallen M.J."/>
        </authorList>
    </citation>
    <scope>NUCLEOTIDE SEQUENCE</scope>
    <source>
        <strain evidence="1">ChiHile30-977</strain>
    </source>
</reference>
<dbReference type="Proteomes" id="UP000886819">
    <property type="component" value="Unassembled WGS sequence"/>
</dbReference>
<gene>
    <name evidence="1" type="ORF">IAA66_04540</name>
</gene>
<protein>
    <submittedName>
        <fullName evidence="1">Uncharacterized protein</fullName>
    </submittedName>
</protein>
<accession>A0A9D1CIM6</accession>
<name>A0A9D1CIM6_9FIRM</name>
<evidence type="ECO:0000313" key="2">
    <source>
        <dbReference type="Proteomes" id="UP000886819"/>
    </source>
</evidence>
<organism evidence="1 2">
    <name type="scientific">Candidatus Avichristensenella intestinipullorum</name>
    <dbReference type="NCBI Taxonomy" id="2840693"/>
    <lineage>
        <taxon>Bacteria</taxon>
        <taxon>Bacillati</taxon>
        <taxon>Bacillota</taxon>
        <taxon>Clostridia</taxon>
        <taxon>Candidatus Avichristensenella</taxon>
    </lineage>
</organism>
<sequence>MKSKQQTPLAYLMALLGVSLADLGEYLYVAQTSVSKWKTGSRPLRPESPHFDGIVEYFVALARDPNRGAKLTEVMEKLYPEGNAGTPQGLAQCLRGFLVGKMLPSTALHVSMRERGKLYSAQVDVYSGLEGRRNAFLQLLSFAASQKKPASLMLVDERGMASAAGDMEYLRQLSSQLVEVMDAGGKIRFLMRRAEPEMLASRLAPVLAHENLQIRLLPPHVPVPRESIFCLLGNQMLLRGMTLAGKPLYSSVQSDDFTLVQYRALFESLWEEADAAFARSQLQNLTPEAFREMLANTVGEALDLRMASLPYLTMGGALLMEVLDVNGIGGHNWRRALGCFDALRGVPVRLFLPARALRRPDETQQETELPLLSAMMGKPVRIRPGQVRRHMLDTAAFLRSGKGLKILLQQGETAAEDGRFAVFCRRNANGGYLNLRTGVASVTMRPALVECFSAYYDSAASALTAQAACPGYVAGTLEQEALRTDFPP</sequence>
<dbReference type="AlphaFoldDB" id="A0A9D1CIM6"/>